<dbReference type="EMBL" id="WNWR01000283">
    <property type="protein sequence ID" value="KAE9985123.1"/>
    <property type="molecule type" value="Genomic_DNA"/>
</dbReference>
<proteinExistence type="predicted"/>
<organism evidence="2 3">
    <name type="scientific">Venturia inaequalis</name>
    <name type="common">Apple scab fungus</name>
    <dbReference type="NCBI Taxonomy" id="5025"/>
    <lineage>
        <taxon>Eukaryota</taxon>
        <taxon>Fungi</taxon>
        <taxon>Dikarya</taxon>
        <taxon>Ascomycota</taxon>
        <taxon>Pezizomycotina</taxon>
        <taxon>Dothideomycetes</taxon>
        <taxon>Pleosporomycetidae</taxon>
        <taxon>Venturiales</taxon>
        <taxon>Venturiaceae</taxon>
        <taxon>Venturia</taxon>
    </lineage>
</organism>
<feature type="compositionally biased region" description="Polar residues" evidence="1">
    <location>
        <begin position="180"/>
        <end position="198"/>
    </location>
</feature>
<evidence type="ECO:0000313" key="3">
    <source>
        <dbReference type="Proteomes" id="UP000490939"/>
    </source>
</evidence>
<accession>A0A8H3VCE7</accession>
<comment type="caution">
    <text evidence="2">The sequence shown here is derived from an EMBL/GenBank/DDBJ whole genome shotgun (WGS) entry which is preliminary data.</text>
</comment>
<gene>
    <name evidence="2" type="ORF">EG327_004819</name>
</gene>
<feature type="compositionally biased region" description="Basic and acidic residues" evidence="1">
    <location>
        <begin position="208"/>
        <end position="220"/>
    </location>
</feature>
<dbReference type="Proteomes" id="UP000490939">
    <property type="component" value="Unassembled WGS sequence"/>
</dbReference>
<keyword evidence="3" id="KW-1185">Reference proteome</keyword>
<evidence type="ECO:0000313" key="2">
    <source>
        <dbReference type="EMBL" id="KAE9985123.1"/>
    </source>
</evidence>
<feature type="compositionally biased region" description="Basic and acidic residues" evidence="1">
    <location>
        <begin position="89"/>
        <end position="100"/>
    </location>
</feature>
<protein>
    <submittedName>
        <fullName evidence="2">Uncharacterized protein</fullName>
    </submittedName>
</protein>
<feature type="compositionally biased region" description="Polar residues" evidence="1">
    <location>
        <begin position="120"/>
        <end position="129"/>
    </location>
</feature>
<evidence type="ECO:0000256" key="1">
    <source>
        <dbReference type="SAM" id="MobiDB-lite"/>
    </source>
</evidence>
<name>A0A8H3VCE7_VENIN</name>
<feature type="compositionally biased region" description="Basic and acidic residues" evidence="1">
    <location>
        <begin position="41"/>
        <end position="51"/>
    </location>
</feature>
<sequence>MNSVMEGGGASTACPVATLFIAISTDFASRWTVARMKKLFEMRKPRDERNPHQAKTVGRPKGAPNRRQQGTRQQATRTSSSRMLPQGTEPRDLSRVEHTHRNPASRYHHDGQVHDGQVSHDGQVTTPEPTQDLGFEAVRNGPTPIDAQNHGPPPPPPSDDATGPANNTTEASRKRARAATVQSTSQSTPAALQSTSVALSKKPRGRPRLTDEQKAHNAREKKVKKLQEALVALNAGPSG</sequence>
<reference evidence="2 3" key="1">
    <citation type="submission" date="2019-07" db="EMBL/GenBank/DDBJ databases">
        <title>Venturia inaequalis Genome Resource.</title>
        <authorList>
            <person name="Lichtner F.J."/>
        </authorList>
    </citation>
    <scope>NUCLEOTIDE SEQUENCE [LARGE SCALE GENOMIC DNA]</scope>
    <source>
        <strain evidence="2 3">DMI_063113</strain>
    </source>
</reference>
<dbReference type="AlphaFoldDB" id="A0A8H3VCE7"/>
<feature type="region of interest" description="Disordered" evidence="1">
    <location>
        <begin position="41"/>
        <end position="222"/>
    </location>
</feature>
<feature type="compositionally biased region" description="Low complexity" evidence="1">
    <location>
        <begin position="66"/>
        <end position="82"/>
    </location>
</feature>